<evidence type="ECO:0000313" key="2">
    <source>
        <dbReference type="EnsemblPlants" id="MELO3C030607.2.1"/>
    </source>
</evidence>
<proteinExistence type="predicted"/>
<dbReference type="Gene3D" id="3.10.590.10">
    <property type="entry name" value="ph1033 like domains"/>
    <property type="match status" value="1"/>
</dbReference>
<dbReference type="Pfam" id="PF04146">
    <property type="entry name" value="YTH"/>
    <property type="match status" value="1"/>
</dbReference>
<sequence length="144" mass="16128">MVSDQLPIEETILLKFLTKLVISRKPGSNDSQLSNLGNSGNQIGRIVSLNSRYFIVKSLNFENLELSVQQGVFATQRSNEAFDFGDNGMKCVLLAEKRSNDDKAELEIGCSLKDLIQVLNKGPHLLIAPRRILIYRLDLKPIVQ</sequence>
<dbReference type="AlphaFoldDB" id="A0A9I9E9B5"/>
<name>A0A9I9E9B5_CUCME</name>
<dbReference type="EnsemblPlants" id="MELO3C030607.2.1">
    <property type="protein sequence ID" value="MELO3C030607.2.1"/>
    <property type="gene ID" value="MELO3C030607.2"/>
</dbReference>
<feature type="domain" description="YTH" evidence="1">
    <location>
        <begin position="51"/>
        <end position="80"/>
    </location>
</feature>
<reference evidence="2" key="1">
    <citation type="submission" date="2023-03" db="UniProtKB">
        <authorList>
            <consortium name="EnsemblPlants"/>
        </authorList>
    </citation>
    <scope>IDENTIFICATION</scope>
</reference>
<dbReference type="InterPro" id="IPR007275">
    <property type="entry name" value="YTH_domain"/>
</dbReference>
<dbReference type="Gramene" id="MELO3C030607.2.1">
    <property type="protein sequence ID" value="MELO3C030607.2.1"/>
    <property type="gene ID" value="MELO3C030607.2"/>
</dbReference>
<organism evidence="2">
    <name type="scientific">Cucumis melo</name>
    <name type="common">Muskmelon</name>
    <dbReference type="NCBI Taxonomy" id="3656"/>
    <lineage>
        <taxon>Eukaryota</taxon>
        <taxon>Viridiplantae</taxon>
        <taxon>Streptophyta</taxon>
        <taxon>Embryophyta</taxon>
        <taxon>Tracheophyta</taxon>
        <taxon>Spermatophyta</taxon>
        <taxon>Magnoliopsida</taxon>
        <taxon>eudicotyledons</taxon>
        <taxon>Gunneridae</taxon>
        <taxon>Pentapetalae</taxon>
        <taxon>rosids</taxon>
        <taxon>fabids</taxon>
        <taxon>Cucurbitales</taxon>
        <taxon>Cucurbitaceae</taxon>
        <taxon>Benincaseae</taxon>
        <taxon>Cucumis</taxon>
    </lineage>
</organism>
<protein>
    <recommendedName>
        <fullName evidence="1">YTH domain-containing protein</fullName>
    </recommendedName>
</protein>
<evidence type="ECO:0000259" key="1">
    <source>
        <dbReference type="Pfam" id="PF04146"/>
    </source>
</evidence>
<dbReference type="GO" id="GO:0003723">
    <property type="term" value="F:RNA binding"/>
    <property type="evidence" value="ECO:0007669"/>
    <property type="project" value="InterPro"/>
</dbReference>
<accession>A0A9I9E9B5</accession>